<keyword evidence="6 8" id="KW-0472">Membrane</keyword>
<dbReference type="InterPro" id="IPR007305">
    <property type="entry name" value="Vesicle_transpt_Got1/SFT2"/>
</dbReference>
<evidence type="ECO:0000256" key="7">
    <source>
        <dbReference type="ARBA" id="ARBA00025800"/>
    </source>
</evidence>
<dbReference type="AlphaFoldDB" id="A0A7S0T825"/>
<dbReference type="GO" id="GO:0005737">
    <property type="term" value="C:cytoplasm"/>
    <property type="evidence" value="ECO:0007669"/>
    <property type="project" value="UniProtKB-ARBA"/>
</dbReference>
<keyword evidence="3 8" id="KW-0812">Transmembrane</keyword>
<accession>A0A7S0T825</accession>
<evidence type="ECO:0000256" key="2">
    <source>
        <dbReference type="ARBA" id="ARBA00022448"/>
    </source>
</evidence>
<proteinExistence type="inferred from homology"/>
<dbReference type="EMBL" id="HBFE01001656">
    <property type="protein sequence ID" value="CAD8725049.1"/>
    <property type="molecule type" value="Transcribed_RNA"/>
</dbReference>
<dbReference type="GO" id="GO:0016192">
    <property type="term" value="P:vesicle-mediated transport"/>
    <property type="evidence" value="ECO:0007669"/>
    <property type="project" value="InterPro"/>
</dbReference>
<evidence type="ECO:0000256" key="1">
    <source>
        <dbReference type="ARBA" id="ARBA00004141"/>
    </source>
</evidence>
<name>A0A7S0T825_9RHOD</name>
<evidence type="ECO:0000256" key="6">
    <source>
        <dbReference type="ARBA" id="ARBA00023136"/>
    </source>
</evidence>
<evidence type="ECO:0000256" key="3">
    <source>
        <dbReference type="ARBA" id="ARBA00022692"/>
    </source>
</evidence>
<organism evidence="9">
    <name type="scientific">Erythrolobus madagascarensis</name>
    <dbReference type="NCBI Taxonomy" id="708628"/>
    <lineage>
        <taxon>Eukaryota</taxon>
        <taxon>Rhodophyta</taxon>
        <taxon>Bangiophyceae</taxon>
        <taxon>Porphyridiales</taxon>
        <taxon>Porphyridiaceae</taxon>
        <taxon>Erythrolobus</taxon>
    </lineage>
</organism>
<dbReference type="Pfam" id="PF04178">
    <property type="entry name" value="Got1"/>
    <property type="match status" value="1"/>
</dbReference>
<feature type="transmembrane region" description="Helical" evidence="8">
    <location>
        <begin position="172"/>
        <end position="190"/>
    </location>
</feature>
<feature type="transmembrane region" description="Helical" evidence="8">
    <location>
        <begin position="144"/>
        <end position="166"/>
    </location>
</feature>
<feature type="transmembrane region" description="Helical" evidence="8">
    <location>
        <begin position="112"/>
        <end position="132"/>
    </location>
</feature>
<comment type="function">
    <text evidence="8">May be involved in fusion of retrograde transport vesicles derived from an endocytic compartment with the Golgi complex.</text>
</comment>
<dbReference type="GO" id="GO:0015031">
    <property type="term" value="P:protein transport"/>
    <property type="evidence" value="ECO:0007669"/>
    <property type="project" value="UniProtKB-KW"/>
</dbReference>
<reference evidence="9" key="1">
    <citation type="submission" date="2021-01" db="EMBL/GenBank/DDBJ databases">
        <authorList>
            <person name="Corre E."/>
            <person name="Pelletier E."/>
            <person name="Niang G."/>
            <person name="Scheremetjew M."/>
            <person name="Finn R."/>
            <person name="Kale V."/>
            <person name="Holt S."/>
            <person name="Cochrane G."/>
            <person name="Meng A."/>
            <person name="Brown T."/>
            <person name="Cohen L."/>
        </authorList>
    </citation>
    <scope>NUCLEOTIDE SEQUENCE</scope>
    <source>
        <strain evidence="9">CCMP3276</strain>
    </source>
</reference>
<sequence>MASSDGTAGGGVISWWAIAQKQASELGNAAVNGAREQLDGVRDMIDGARGVNEEAMTEPSVQQDLYDEVNQVLNMPYWQRVLACGLCFAAGAAMLIFSSLLLPLIVLKPEKFALTFTLGNLLCVGSTCFLVGPSAQFEAMFHPVRASAAFVYFGAMASTLFCALFAKHGKYLLVLTSLLVELVALAWYALSYIPYGRALISTIVPTVTSTDW</sequence>
<keyword evidence="5 8" id="KW-1133">Transmembrane helix</keyword>
<dbReference type="GO" id="GO:0016020">
    <property type="term" value="C:membrane"/>
    <property type="evidence" value="ECO:0007669"/>
    <property type="project" value="UniProtKB-SubCell"/>
</dbReference>
<evidence type="ECO:0000256" key="8">
    <source>
        <dbReference type="RuleBase" id="RU363111"/>
    </source>
</evidence>
<gene>
    <name evidence="9" type="ORF">EMAD1354_LOCUS1127</name>
</gene>
<keyword evidence="2 8" id="KW-0813">Transport</keyword>
<protein>
    <recommendedName>
        <fullName evidence="8">Vesicle transport protein</fullName>
    </recommendedName>
</protein>
<dbReference type="GO" id="GO:0012505">
    <property type="term" value="C:endomembrane system"/>
    <property type="evidence" value="ECO:0007669"/>
    <property type="project" value="UniProtKB-ARBA"/>
</dbReference>
<dbReference type="PANTHER" id="PTHR23137:SF6">
    <property type="entry name" value="VESICLE TRANSPORT PROTEIN"/>
    <property type="match status" value="1"/>
</dbReference>
<evidence type="ECO:0000256" key="4">
    <source>
        <dbReference type="ARBA" id="ARBA00022927"/>
    </source>
</evidence>
<dbReference type="InterPro" id="IPR011691">
    <property type="entry name" value="Vesicle_transpt_SFT2"/>
</dbReference>
<comment type="similarity">
    <text evidence="7 8">Belongs to the SFT2 family.</text>
</comment>
<comment type="subcellular location">
    <subcellularLocation>
        <location evidence="1 8">Membrane</location>
        <topology evidence="1 8">Multi-pass membrane protein</topology>
    </subcellularLocation>
</comment>
<feature type="transmembrane region" description="Helical" evidence="8">
    <location>
        <begin position="81"/>
        <end position="106"/>
    </location>
</feature>
<keyword evidence="4 8" id="KW-0653">Protein transport</keyword>
<evidence type="ECO:0000256" key="5">
    <source>
        <dbReference type="ARBA" id="ARBA00022989"/>
    </source>
</evidence>
<dbReference type="PANTHER" id="PTHR23137">
    <property type="entry name" value="VESICLE TRANSPORT PROTEIN-RELATED"/>
    <property type="match status" value="1"/>
</dbReference>
<evidence type="ECO:0000313" key="9">
    <source>
        <dbReference type="EMBL" id="CAD8725049.1"/>
    </source>
</evidence>